<evidence type="ECO:0000256" key="1">
    <source>
        <dbReference type="SAM" id="Coils"/>
    </source>
</evidence>
<evidence type="ECO:0000313" key="4">
    <source>
        <dbReference type="Proteomes" id="UP000006810"/>
    </source>
</evidence>
<dbReference type="AlphaFoldDB" id="C4XFT3"/>
<reference evidence="3 4" key="1">
    <citation type="journal article" date="2009" name="Curr. Microbiol.">
        <title>Molecular cloning and expression of a novel cholinephosphotransferase involved in glycoglycerophospholipid biosynthesis of Mycoplasma fermentans.</title>
        <authorList>
            <person name="Ishida N."/>
            <person name="Irikura D."/>
            <person name="Matsuda K."/>
            <person name="Sato S."/>
            <person name="Asano K."/>
        </authorList>
    </citation>
    <scope>NUCLEOTIDE SEQUENCE [LARGE SCALE GENOMIC DNA]</scope>
    <source>
        <strain evidence="4">ATCC 19989 / NBRC 14854 / NCTC 10117 / PG18</strain>
    </source>
</reference>
<name>C4XFT3_MYCFP</name>
<dbReference type="HOGENOM" id="CLU_1045167_0_0_14"/>
<keyword evidence="2" id="KW-1133">Transmembrane helix</keyword>
<feature type="coiled-coil region" evidence="1">
    <location>
        <begin position="201"/>
        <end position="228"/>
    </location>
</feature>
<keyword evidence="2" id="KW-0472">Membrane</keyword>
<dbReference type="KEGG" id="mfp:MBIO_0740"/>
<evidence type="ECO:0000313" key="3">
    <source>
        <dbReference type="EMBL" id="BAH70005.1"/>
    </source>
</evidence>
<feature type="transmembrane region" description="Helical" evidence="2">
    <location>
        <begin position="227"/>
        <end position="252"/>
    </location>
</feature>
<protein>
    <submittedName>
        <fullName evidence="3">Uncharacterized protein</fullName>
    </submittedName>
</protein>
<evidence type="ECO:0000256" key="2">
    <source>
        <dbReference type="SAM" id="Phobius"/>
    </source>
</evidence>
<organism evidence="3 4">
    <name type="scientific">Mycoplasmopsis fermentans (strain ATCC 19989 / NBRC 14854 / NCTC 10117 / PG18)</name>
    <name type="common">Mycoplasma fermentans</name>
    <dbReference type="NCBI Taxonomy" id="496833"/>
    <lineage>
        <taxon>Bacteria</taxon>
        <taxon>Bacillati</taxon>
        <taxon>Mycoplasmatota</taxon>
        <taxon>Mycoplasmoidales</taxon>
        <taxon>Metamycoplasmataceae</taxon>
        <taxon>Mycoplasmopsis</taxon>
    </lineage>
</organism>
<accession>C4XFT3</accession>
<sequence>MMECKSCGANVRITDKFCSFCRSLIEAPKSSVETSQHTTATTRVVTESKAINYDVLNLLVIEDKYDEIDFDLSSNTAANSMKTYVNKGGSISELEKSYVLANKIDYYESLDKDEILKTYSEKIKKYSGKDICCLKRSELQALERKMSLYEFNDYLKVLKDRVFNKEGIMLSDSDLLDKINSDRNIEVFAICSYDFWDKKTVELDRQNKVEYEQRIKRINNKKKTAKVIIWTIVGIFISIFIICFLVALGVTIRSSVSIASTSSSYY</sequence>
<gene>
    <name evidence="3" type="ordered locus">MBIO_0740</name>
</gene>
<keyword evidence="1" id="KW-0175">Coiled coil</keyword>
<dbReference type="EMBL" id="AP009608">
    <property type="protein sequence ID" value="BAH70005.1"/>
    <property type="molecule type" value="Genomic_DNA"/>
</dbReference>
<dbReference type="Proteomes" id="UP000006810">
    <property type="component" value="Chromosome"/>
</dbReference>
<keyword evidence="4" id="KW-1185">Reference proteome</keyword>
<proteinExistence type="predicted"/>
<dbReference type="PATRIC" id="fig|496833.3.peg.333"/>
<keyword evidence="2" id="KW-0812">Transmembrane</keyword>